<feature type="active site" evidence="9">
    <location>
        <position position="269"/>
    </location>
</feature>
<dbReference type="GO" id="GO:0007059">
    <property type="term" value="P:chromosome segregation"/>
    <property type="evidence" value="ECO:0007669"/>
    <property type="project" value="UniProtKB-UniRule"/>
</dbReference>
<feature type="active site" evidence="9">
    <location>
        <position position="147"/>
    </location>
</feature>
<dbReference type="PROSITE" id="PS51900">
    <property type="entry name" value="CB"/>
    <property type="match status" value="1"/>
</dbReference>
<dbReference type="GO" id="GO:0009037">
    <property type="term" value="F:tyrosine-based site-specific recombinase activity"/>
    <property type="evidence" value="ECO:0007669"/>
    <property type="project" value="UniProtKB-UniRule"/>
</dbReference>
<dbReference type="STRING" id="1707952.A6A03_09200"/>
<feature type="domain" description="Core-binding (CB)" evidence="11">
    <location>
        <begin position="1"/>
        <end position="85"/>
    </location>
</feature>
<dbReference type="OrthoDB" id="9785687at2"/>
<sequence>MNQYVAQFLAYMADERNMSANTTAAYRTDLDQLCSFLQDRGIERWADVDAEAMMAFVLNLKEKKYANSTVARRLAAVKSFFAFLRERNLISHDPAEHLDAPRVDRFPPRAISQHQVDELLELPLQNGTPEGLRDKAMLEVLYATGMRVSELVALNVDDVAFDAKTVRCLGRQGRERTVPLSDPAVTALEEYLDIARPQLARQTSSDDEALFLNHRGKRLTRQGFWLILKSYAEQVGMHDLTPHMLRHSFAAHQLRSGVDLRELQERLGHASIATTQIYTHLAGETPPSNAANNGHAHHS</sequence>
<dbReference type="GO" id="GO:0051301">
    <property type="term" value="P:cell division"/>
    <property type="evidence" value="ECO:0007669"/>
    <property type="project" value="UniProtKB-KW"/>
</dbReference>
<reference evidence="12 13" key="1">
    <citation type="submission" date="2016-04" db="EMBL/GenBank/DDBJ databases">
        <title>Chloroflexus islandicus sp. nov., a thermophilic filamentous anoxygenic phototrophic bacterium from geyser Strokkur (Iceland).</title>
        <authorList>
            <person name="Gaisin V.A."/>
            <person name="Kalashnikov A.M."/>
            <person name="Sukhacheva M.V."/>
            <person name="Grouzdev D.S."/>
            <person name="Ivanov T.M."/>
            <person name="Kuznetsov B."/>
            <person name="Gorlenko V.M."/>
        </authorList>
    </citation>
    <scope>NUCLEOTIDE SEQUENCE [LARGE SCALE GENOMIC DNA]</scope>
    <source>
        <strain evidence="13">isl-2</strain>
    </source>
</reference>
<feature type="domain" description="Tyr recombinase" evidence="10">
    <location>
        <begin position="106"/>
        <end position="291"/>
    </location>
</feature>
<comment type="caution">
    <text evidence="9">Lacks conserved residue(s) required for the propagation of feature annotation.</text>
</comment>
<evidence type="ECO:0000256" key="5">
    <source>
        <dbReference type="ARBA" id="ARBA00022908"/>
    </source>
</evidence>
<dbReference type="Pfam" id="PF02899">
    <property type="entry name" value="Phage_int_SAM_1"/>
    <property type="match status" value="1"/>
</dbReference>
<dbReference type="InterPro" id="IPR013762">
    <property type="entry name" value="Integrase-like_cat_sf"/>
</dbReference>
<comment type="subcellular location">
    <subcellularLocation>
        <location evidence="1 9">Cytoplasm</location>
    </subcellularLocation>
</comment>
<evidence type="ECO:0000256" key="4">
    <source>
        <dbReference type="ARBA" id="ARBA00022829"/>
    </source>
</evidence>
<keyword evidence="6 9" id="KW-0238">DNA-binding</keyword>
<keyword evidence="13" id="KW-1185">Reference proteome</keyword>
<keyword evidence="8 9" id="KW-0131">Cell cycle</keyword>
<dbReference type="NCBIfam" id="NF001399">
    <property type="entry name" value="PRK00283.1"/>
    <property type="match status" value="1"/>
</dbReference>
<dbReference type="GO" id="GO:0003677">
    <property type="term" value="F:DNA binding"/>
    <property type="evidence" value="ECO:0007669"/>
    <property type="project" value="UniProtKB-UniRule"/>
</dbReference>
<feature type="active site" evidence="9">
    <location>
        <position position="246"/>
    </location>
</feature>
<keyword evidence="2 9" id="KW-0963">Cytoplasm</keyword>
<comment type="function">
    <text evidence="9">Site-specific tyrosine recombinase, which acts by catalyzing the cutting and rejoining of the recombining DNA molecules. The XerC-XerD complex is essential to convert dimers of the bacterial chromosome into monomers to permit their segregation at cell division. It also contributes to the segregational stability of plasmids.</text>
</comment>
<evidence type="ECO:0000256" key="1">
    <source>
        <dbReference type="ARBA" id="ARBA00004496"/>
    </source>
</evidence>
<dbReference type="HAMAP" id="MF_01808">
    <property type="entry name" value="Recomb_XerC_XerD"/>
    <property type="match status" value="1"/>
</dbReference>
<dbReference type="InterPro" id="IPR004107">
    <property type="entry name" value="Integrase_SAM-like_N"/>
</dbReference>
<evidence type="ECO:0000256" key="2">
    <source>
        <dbReference type="ARBA" id="ARBA00022490"/>
    </source>
</evidence>
<keyword evidence="3 9" id="KW-0132">Cell division</keyword>
<comment type="subunit">
    <text evidence="9">Forms a cyclic heterotetrameric complex composed of two molecules of XerC and two molecules of XerD.</text>
</comment>
<keyword evidence="4 9" id="KW-0159">Chromosome partition</keyword>
<dbReference type="EMBL" id="LWQS01000034">
    <property type="protein sequence ID" value="OAN47802.1"/>
    <property type="molecule type" value="Genomic_DNA"/>
</dbReference>
<dbReference type="PANTHER" id="PTHR30349">
    <property type="entry name" value="PHAGE INTEGRASE-RELATED"/>
    <property type="match status" value="1"/>
</dbReference>
<dbReference type="InterPro" id="IPR044068">
    <property type="entry name" value="CB"/>
</dbReference>
<dbReference type="PROSITE" id="PS51898">
    <property type="entry name" value="TYR_RECOMBINASE"/>
    <property type="match status" value="1"/>
</dbReference>
<name>A0A178MGH7_9CHLR</name>
<dbReference type="InterPro" id="IPR011010">
    <property type="entry name" value="DNA_brk_join_enz"/>
</dbReference>
<dbReference type="CDD" id="cd00798">
    <property type="entry name" value="INT_XerDC_C"/>
    <property type="match status" value="1"/>
</dbReference>
<evidence type="ECO:0000256" key="6">
    <source>
        <dbReference type="ARBA" id="ARBA00023125"/>
    </source>
</evidence>
<protein>
    <recommendedName>
        <fullName evidence="9">Tyrosine recombinase XerC</fullName>
    </recommendedName>
</protein>
<accession>A0A178MGH7</accession>
<dbReference type="Proteomes" id="UP000078287">
    <property type="component" value="Unassembled WGS sequence"/>
</dbReference>
<evidence type="ECO:0000256" key="7">
    <source>
        <dbReference type="ARBA" id="ARBA00023172"/>
    </source>
</evidence>
<evidence type="ECO:0000256" key="3">
    <source>
        <dbReference type="ARBA" id="ARBA00022618"/>
    </source>
</evidence>
<dbReference type="InterPro" id="IPR010998">
    <property type="entry name" value="Integrase_recombinase_N"/>
</dbReference>
<dbReference type="PANTHER" id="PTHR30349:SF81">
    <property type="entry name" value="TYROSINE RECOMBINASE XERC"/>
    <property type="match status" value="1"/>
</dbReference>
<evidence type="ECO:0000256" key="9">
    <source>
        <dbReference type="HAMAP-Rule" id="MF_01808"/>
    </source>
</evidence>
<keyword evidence="5 9" id="KW-0229">DNA integration</keyword>
<proteinExistence type="inferred from homology"/>
<evidence type="ECO:0000259" key="11">
    <source>
        <dbReference type="PROSITE" id="PS51900"/>
    </source>
</evidence>
<feature type="active site" evidence="9">
    <location>
        <position position="243"/>
    </location>
</feature>
<evidence type="ECO:0000259" key="10">
    <source>
        <dbReference type="PROSITE" id="PS51898"/>
    </source>
</evidence>
<keyword evidence="7 9" id="KW-0233">DNA recombination</keyword>
<dbReference type="GO" id="GO:0006313">
    <property type="term" value="P:DNA transposition"/>
    <property type="evidence" value="ECO:0007669"/>
    <property type="project" value="UniProtKB-UniRule"/>
</dbReference>
<evidence type="ECO:0000256" key="8">
    <source>
        <dbReference type="ARBA" id="ARBA00023306"/>
    </source>
</evidence>
<dbReference type="Gene3D" id="1.10.443.10">
    <property type="entry name" value="Intergrase catalytic core"/>
    <property type="match status" value="1"/>
</dbReference>
<gene>
    <name evidence="9" type="primary">xerC</name>
    <name evidence="12" type="ORF">A6A03_09200</name>
</gene>
<dbReference type="InterPro" id="IPR023009">
    <property type="entry name" value="Tyrosine_recombinase_XerC/XerD"/>
</dbReference>
<dbReference type="InterPro" id="IPR050090">
    <property type="entry name" value="Tyrosine_recombinase_XerCD"/>
</dbReference>
<dbReference type="AlphaFoldDB" id="A0A178MGH7"/>
<comment type="similarity">
    <text evidence="9">Belongs to the 'phage' integrase family. XerC subfamily.</text>
</comment>
<dbReference type="Gene3D" id="1.10.150.130">
    <property type="match status" value="1"/>
</dbReference>
<organism evidence="12 13">
    <name type="scientific">Chloroflexus islandicus</name>
    <dbReference type="NCBI Taxonomy" id="1707952"/>
    <lineage>
        <taxon>Bacteria</taxon>
        <taxon>Bacillati</taxon>
        <taxon>Chloroflexota</taxon>
        <taxon>Chloroflexia</taxon>
        <taxon>Chloroflexales</taxon>
        <taxon>Chloroflexineae</taxon>
        <taxon>Chloroflexaceae</taxon>
        <taxon>Chloroflexus</taxon>
    </lineage>
</organism>
<dbReference type="RefSeq" id="WP_066783422.1">
    <property type="nucleotide sequence ID" value="NZ_LWQS01000034.1"/>
</dbReference>
<evidence type="ECO:0000313" key="13">
    <source>
        <dbReference type="Proteomes" id="UP000078287"/>
    </source>
</evidence>
<comment type="caution">
    <text evidence="12">The sequence shown here is derived from an EMBL/GenBank/DDBJ whole genome shotgun (WGS) entry which is preliminary data.</text>
</comment>
<dbReference type="InterPro" id="IPR002104">
    <property type="entry name" value="Integrase_catalytic"/>
</dbReference>
<dbReference type="Pfam" id="PF00589">
    <property type="entry name" value="Phage_integrase"/>
    <property type="match status" value="1"/>
</dbReference>
<evidence type="ECO:0000313" key="12">
    <source>
        <dbReference type="EMBL" id="OAN47802.1"/>
    </source>
</evidence>
<feature type="active site" description="O-(3'-phospho-DNA)-tyrosine intermediate" evidence="9">
    <location>
        <position position="278"/>
    </location>
</feature>
<dbReference type="SUPFAM" id="SSF56349">
    <property type="entry name" value="DNA breaking-rejoining enzymes"/>
    <property type="match status" value="1"/>
</dbReference>
<dbReference type="GO" id="GO:0005737">
    <property type="term" value="C:cytoplasm"/>
    <property type="evidence" value="ECO:0007669"/>
    <property type="project" value="UniProtKB-SubCell"/>
</dbReference>